<dbReference type="Pfam" id="PF10109">
    <property type="entry name" value="Phage_TAC_7"/>
    <property type="match status" value="1"/>
</dbReference>
<organism evidence="1 2">
    <name type="scientific">Microvirga thermotolerans</name>
    <dbReference type="NCBI Taxonomy" id="2651334"/>
    <lineage>
        <taxon>Bacteria</taxon>
        <taxon>Pseudomonadati</taxon>
        <taxon>Pseudomonadota</taxon>
        <taxon>Alphaproteobacteria</taxon>
        <taxon>Hyphomicrobiales</taxon>
        <taxon>Methylobacteriaceae</taxon>
        <taxon>Microvirga</taxon>
    </lineage>
</organism>
<sequence length="90" mass="9572">MAPLSKRIRVALEHSVTVGGHRYTELRVRPAKPKDLAGLKVGDSVEANLERGVILVARMCGVPEAVIYALDPADAGRVGEAADARLSKVL</sequence>
<keyword evidence="2" id="KW-1185">Reference proteome</keyword>
<dbReference type="Proteomes" id="UP000325614">
    <property type="component" value="Chromosome"/>
</dbReference>
<gene>
    <name evidence="1" type="ORF">GDR74_10220</name>
</gene>
<protein>
    <submittedName>
        <fullName evidence="1">Uncharacterized protein</fullName>
    </submittedName>
</protein>
<dbReference type="InterPro" id="IPR019289">
    <property type="entry name" value="Phage_tail_E/E"/>
</dbReference>
<name>A0A5P9JUS1_9HYPH</name>
<accession>A0A5P9JUS1</accession>
<dbReference type="AlphaFoldDB" id="A0A5P9JUS1"/>
<evidence type="ECO:0000313" key="1">
    <source>
        <dbReference type="EMBL" id="QFU16572.1"/>
    </source>
</evidence>
<proteinExistence type="predicted"/>
<dbReference type="RefSeq" id="WP_152586215.1">
    <property type="nucleotide sequence ID" value="NZ_CP045423.1"/>
</dbReference>
<reference evidence="1 2" key="1">
    <citation type="submission" date="2019-10" db="EMBL/GenBank/DDBJ databases">
        <title>Isolation, Identification of Microvirga thermotolerans HR1, a novel thermophilic bacterium and Comparative Genomics of the genus Microvirga.</title>
        <authorList>
            <person name="Li J."/>
            <person name="Zhang W."/>
            <person name="Lin M."/>
            <person name="Wang J."/>
        </authorList>
    </citation>
    <scope>NUCLEOTIDE SEQUENCE [LARGE SCALE GENOMIC DNA]</scope>
    <source>
        <strain evidence="1 2">HR1</strain>
    </source>
</reference>
<dbReference type="EMBL" id="CP045423">
    <property type="protein sequence ID" value="QFU16572.1"/>
    <property type="molecule type" value="Genomic_DNA"/>
</dbReference>
<evidence type="ECO:0000313" key="2">
    <source>
        <dbReference type="Proteomes" id="UP000325614"/>
    </source>
</evidence>
<dbReference type="KEGG" id="mico:GDR74_10220"/>